<proteinExistence type="inferred from homology"/>
<comment type="similarity">
    <text evidence="3">Belongs to the tRNA pseudouridine synthase TruA family.</text>
</comment>
<feature type="compositionally biased region" description="Basic and acidic residues" evidence="9">
    <location>
        <begin position="343"/>
        <end position="362"/>
    </location>
</feature>
<evidence type="ECO:0000256" key="5">
    <source>
        <dbReference type="ARBA" id="ARBA00022694"/>
    </source>
</evidence>
<evidence type="ECO:0000313" key="12">
    <source>
        <dbReference type="Proteomes" id="UP000054558"/>
    </source>
</evidence>
<evidence type="ECO:0000256" key="2">
    <source>
        <dbReference type="ARBA" id="ARBA00004123"/>
    </source>
</evidence>
<dbReference type="InterPro" id="IPR020097">
    <property type="entry name" value="PsdUridine_synth_TruA_a/b_dom"/>
</dbReference>
<dbReference type="GO" id="GO:1990481">
    <property type="term" value="P:mRNA pseudouridine synthesis"/>
    <property type="evidence" value="ECO:0000318"/>
    <property type="project" value="GO_Central"/>
</dbReference>
<dbReference type="PANTHER" id="PTHR11142">
    <property type="entry name" value="PSEUDOURIDYLATE SYNTHASE"/>
    <property type="match status" value="1"/>
</dbReference>
<dbReference type="EMBL" id="DF236981">
    <property type="protein sequence ID" value="GAQ79553.1"/>
    <property type="molecule type" value="Genomic_DNA"/>
</dbReference>
<keyword evidence="12" id="KW-1185">Reference proteome</keyword>
<evidence type="ECO:0000256" key="8">
    <source>
        <dbReference type="ARBA" id="ARBA00036943"/>
    </source>
</evidence>
<dbReference type="Gene3D" id="3.30.70.580">
    <property type="entry name" value="Pseudouridine synthase I, catalytic domain, N-terminal subdomain"/>
    <property type="match status" value="1"/>
</dbReference>
<keyword evidence="7" id="KW-0539">Nucleus</keyword>
<evidence type="ECO:0000256" key="7">
    <source>
        <dbReference type="ARBA" id="ARBA00023242"/>
    </source>
</evidence>
<gene>
    <name evidence="11" type="ORF">KFL_000320510</name>
</gene>
<comment type="catalytic activity">
    <reaction evidence="8">
        <text>a uridine in tRNA = a pseudouridine in tRNA</text>
        <dbReference type="Rhea" id="RHEA:54572"/>
        <dbReference type="Rhea" id="RHEA-COMP:13339"/>
        <dbReference type="Rhea" id="RHEA-COMP:13934"/>
        <dbReference type="ChEBI" id="CHEBI:65314"/>
        <dbReference type="ChEBI" id="CHEBI:65315"/>
    </reaction>
</comment>
<comment type="subcellular location">
    <subcellularLocation>
        <location evidence="2">Nucleus</location>
    </subcellularLocation>
</comment>
<feature type="compositionally biased region" description="Basic and acidic residues" evidence="9">
    <location>
        <begin position="36"/>
        <end position="50"/>
    </location>
</feature>
<keyword evidence="5" id="KW-0819">tRNA processing</keyword>
<dbReference type="InterPro" id="IPR020095">
    <property type="entry name" value="PsdUridine_synth_TruA_C"/>
</dbReference>
<feature type="region of interest" description="Disordered" evidence="9">
    <location>
        <begin position="1"/>
        <end position="50"/>
    </location>
</feature>
<dbReference type="GO" id="GO:0003723">
    <property type="term" value="F:RNA binding"/>
    <property type="evidence" value="ECO:0007669"/>
    <property type="project" value="InterPro"/>
</dbReference>
<evidence type="ECO:0000256" key="3">
    <source>
        <dbReference type="ARBA" id="ARBA00009375"/>
    </source>
</evidence>
<dbReference type="GO" id="GO:0031119">
    <property type="term" value="P:tRNA pseudouridine synthesis"/>
    <property type="evidence" value="ECO:0000318"/>
    <property type="project" value="GO_Central"/>
</dbReference>
<dbReference type="InterPro" id="IPR020103">
    <property type="entry name" value="PsdUridine_synth_cat_dom_sf"/>
</dbReference>
<accession>A0A1Y1HNE8</accession>
<dbReference type="InterPro" id="IPR001406">
    <property type="entry name" value="PsdUridine_synth_TruA"/>
</dbReference>
<name>A0A1Y1HNE8_KLENI</name>
<evidence type="ECO:0000256" key="1">
    <source>
        <dbReference type="ARBA" id="ARBA00001166"/>
    </source>
</evidence>
<dbReference type="SUPFAM" id="SSF55120">
    <property type="entry name" value="Pseudouridine synthase"/>
    <property type="match status" value="1"/>
</dbReference>
<evidence type="ECO:0000259" key="10">
    <source>
        <dbReference type="Pfam" id="PF01416"/>
    </source>
</evidence>
<organism evidence="11 12">
    <name type="scientific">Klebsormidium nitens</name>
    <name type="common">Green alga</name>
    <name type="synonym">Ulothrix nitens</name>
    <dbReference type="NCBI Taxonomy" id="105231"/>
    <lineage>
        <taxon>Eukaryota</taxon>
        <taxon>Viridiplantae</taxon>
        <taxon>Streptophyta</taxon>
        <taxon>Klebsormidiophyceae</taxon>
        <taxon>Klebsormidiales</taxon>
        <taxon>Klebsormidiaceae</taxon>
        <taxon>Klebsormidium</taxon>
    </lineage>
</organism>
<comment type="catalytic activity">
    <reaction evidence="1">
        <text>a uridine in mRNA = a pseudouridine in mRNA</text>
        <dbReference type="Rhea" id="RHEA:56644"/>
        <dbReference type="Rhea" id="RHEA-COMP:14658"/>
        <dbReference type="Rhea" id="RHEA-COMP:14659"/>
        <dbReference type="ChEBI" id="CHEBI:65314"/>
        <dbReference type="ChEBI" id="CHEBI:65315"/>
    </reaction>
</comment>
<dbReference type="FunFam" id="3.30.70.580:FF:000002">
    <property type="entry name" value="tRNA pseudouridine synthase"/>
    <property type="match status" value="1"/>
</dbReference>
<sequence length="618" mass="67080">MGCSEPGGAVEGAPGAGEFAEGVREDGQNGADEEAKDGVPKEVVESADKSERSKFKKRKVALFFAYIGAGYQGMQRNPGAKTIEAELELALYKAGAITKDNFGDPKKVHWMRSARTDKGVSAVGQVVSGKFILEPPGLVERINAALPEKIRCFGFRRVTAGFDARTHCDRRKYEYVIPSFALDPEAYRERDYYNLRSARKEIEDARLAAANGGVKPESADGGVKVEAANGGVKTEAANGEVKREAASEDATSVGPSVVKTELGESKAGTMQGESMDFGRPGEEEPGTSEGGLEKREFKGGTGEPCAKRVKLEHGLEGGLGAVVGGKALLDRVKSEPGSDEGSEEKPPSERVKFEPGFKKGSDTKPGVASQGLAVSGAVSEQSDRKPGGEVEAGLAGVERFLIPKTDATDGGDQDQERKPFKYTPAVQKRLNALLAKYTGTHNFHNFTTRVKANDGQAQRYMISFTAGPPFMIDGAEHVRLTVVGQSFMLHQIRKMVGLVLAVARNVISEDVIDYALRKDTEFLVPVAPELGLFLDECMFGAYNKRFGYDHQELSMRDFKQQVAEFKEKYVYKHIAQTEKDDGIMATWLKTLNEKNYRDFAAANARAVEQEDAEMGDEA</sequence>
<evidence type="ECO:0000313" key="11">
    <source>
        <dbReference type="EMBL" id="GAQ79553.1"/>
    </source>
</evidence>
<evidence type="ECO:0000256" key="6">
    <source>
        <dbReference type="ARBA" id="ARBA00023235"/>
    </source>
</evidence>
<dbReference type="Proteomes" id="UP000054558">
    <property type="component" value="Unassembled WGS sequence"/>
</dbReference>
<dbReference type="OrthoDB" id="10256309at2759"/>
<feature type="region of interest" description="Disordered" evidence="9">
    <location>
        <begin position="332"/>
        <end position="370"/>
    </location>
</feature>
<feature type="compositionally biased region" description="Low complexity" evidence="9">
    <location>
        <begin position="1"/>
        <end position="20"/>
    </location>
</feature>
<dbReference type="PANTHER" id="PTHR11142:SF4">
    <property type="entry name" value="PSEUDOURIDYLATE SYNTHASE 1 HOMOLOG"/>
    <property type="match status" value="1"/>
</dbReference>
<evidence type="ECO:0000256" key="4">
    <source>
        <dbReference type="ARBA" id="ARBA00022664"/>
    </source>
</evidence>
<dbReference type="GO" id="GO:0009982">
    <property type="term" value="F:pseudouridine synthase activity"/>
    <property type="evidence" value="ECO:0000318"/>
    <property type="project" value="GO_Central"/>
</dbReference>
<dbReference type="OMA" id="NKAFDCR"/>
<feature type="region of interest" description="Disordered" evidence="9">
    <location>
        <begin position="234"/>
        <end position="303"/>
    </location>
</feature>
<protein>
    <submittedName>
        <fullName evidence="11">Pseudouridylate synthase</fullName>
    </submittedName>
</protein>
<reference evidence="11 12" key="1">
    <citation type="journal article" date="2014" name="Nat. Commun.">
        <title>Klebsormidium flaccidum genome reveals primary factors for plant terrestrial adaptation.</title>
        <authorList>
            <person name="Hori K."/>
            <person name="Maruyama F."/>
            <person name="Fujisawa T."/>
            <person name="Togashi T."/>
            <person name="Yamamoto N."/>
            <person name="Seo M."/>
            <person name="Sato S."/>
            <person name="Yamada T."/>
            <person name="Mori H."/>
            <person name="Tajima N."/>
            <person name="Moriyama T."/>
            <person name="Ikeuchi M."/>
            <person name="Watanabe M."/>
            <person name="Wada H."/>
            <person name="Kobayashi K."/>
            <person name="Saito M."/>
            <person name="Masuda T."/>
            <person name="Sasaki-Sekimoto Y."/>
            <person name="Mashiguchi K."/>
            <person name="Awai K."/>
            <person name="Shimojima M."/>
            <person name="Masuda S."/>
            <person name="Iwai M."/>
            <person name="Nobusawa T."/>
            <person name="Narise T."/>
            <person name="Kondo S."/>
            <person name="Saito H."/>
            <person name="Sato R."/>
            <person name="Murakawa M."/>
            <person name="Ihara Y."/>
            <person name="Oshima-Yamada Y."/>
            <person name="Ohtaka K."/>
            <person name="Satoh M."/>
            <person name="Sonobe K."/>
            <person name="Ishii M."/>
            <person name="Ohtani R."/>
            <person name="Kanamori-Sato M."/>
            <person name="Honoki R."/>
            <person name="Miyazaki D."/>
            <person name="Mochizuki H."/>
            <person name="Umetsu J."/>
            <person name="Higashi K."/>
            <person name="Shibata D."/>
            <person name="Kamiya Y."/>
            <person name="Sato N."/>
            <person name="Nakamura Y."/>
            <person name="Tabata S."/>
            <person name="Ida S."/>
            <person name="Kurokawa K."/>
            <person name="Ohta H."/>
        </authorList>
    </citation>
    <scope>NUCLEOTIDE SEQUENCE [LARGE SCALE GENOMIC DNA]</scope>
    <source>
        <strain evidence="11 12">NIES-2285</strain>
    </source>
</reference>
<dbReference type="AlphaFoldDB" id="A0A1Y1HNE8"/>
<keyword evidence="4" id="KW-0507">mRNA processing</keyword>
<keyword evidence="6" id="KW-0413">Isomerase</keyword>
<dbReference type="Pfam" id="PF01416">
    <property type="entry name" value="PseudoU_synth_1"/>
    <property type="match status" value="1"/>
</dbReference>
<dbReference type="GO" id="GO:0005634">
    <property type="term" value="C:nucleus"/>
    <property type="evidence" value="ECO:0000318"/>
    <property type="project" value="GO_Central"/>
</dbReference>
<dbReference type="Gene3D" id="3.30.70.660">
    <property type="entry name" value="Pseudouridine synthase I, catalytic domain, C-terminal subdomain"/>
    <property type="match status" value="1"/>
</dbReference>
<feature type="domain" description="Pseudouridine synthase I TruA alpha/beta" evidence="10">
    <location>
        <begin position="435"/>
        <end position="539"/>
    </location>
</feature>
<dbReference type="GO" id="GO:0006397">
    <property type="term" value="P:mRNA processing"/>
    <property type="evidence" value="ECO:0007669"/>
    <property type="project" value="UniProtKB-KW"/>
</dbReference>
<evidence type="ECO:0000256" key="9">
    <source>
        <dbReference type="SAM" id="MobiDB-lite"/>
    </source>
</evidence>
<dbReference type="STRING" id="105231.A0A1Y1HNE8"/>
<dbReference type="FunFam" id="3.30.70.660:FF:000002">
    <property type="entry name" value="tRNA pseudouridine synthase"/>
    <property type="match status" value="1"/>
</dbReference>
<dbReference type="InterPro" id="IPR020094">
    <property type="entry name" value="TruA/RsuA/RluB/E/F_N"/>
</dbReference>